<evidence type="ECO:0000313" key="2">
    <source>
        <dbReference type="Proteomes" id="UP001304970"/>
    </source>
</evidence>
<accession>A0AA96V6D1</accession>
<keyword evidence="2" id="KW-1185">Reference proteome</keyword>
<dbReference type="AlphaFoldDB" id="A0AA96V6D1"/>
<protein>
    <submittedName>
        <fullName evidence="1">Uncharacterized protein</fullName>
    </submittedName>
</protein>
<reference evidence="1 2" key="1">
    <citation type="submission" date="2023-07" db="EMBL/GenBank/DDBJ databases">
        <title>Closed genome sequence of Methanosarcinaceae archaeon Am2.</title>
        <authorList>
            <person name="Poehlein A."/>
            <person name="Protasov E."/>
            <person name="Platt K."/>
            <person name="Reeh H."/>
            <person name="Daniel R."/>
            <person name="Brune A."/>
        </authorList>
    </citation>
    <scope>NUCLEOTIDE SEQUENCE [LARGE SCALE GENOMIC DNA]</scope>
    <source>
        <strain evidence="1 2">Am2</strain>
    </source>
</reference>
<evidence type="ECO:0000313" key="1">
    <source>
        <dbReference type="EMBL" id="WNY26680.1"/>
    </source>
</evidence>
<dbReference type="Proteomes" id="UP001304970">
    <property type="component" value="Chromosome"/>
</dbReference>
<gene>
    <name evidence="1" type="ORF">MsAm2_04520</name>
</gene>
<organism evidence="1 2">
    <name type="scientific">Methanolapillus ohkumae</name>
    <dbReference type="NCBI Taxonomy" id="3028298"/>
    <lineage>
        <taxon>Archaea</taxon>
        <taxon>Methanobacteriati</taxon>
        <taxon>Methanobacteriota</taxon>
        <taxon>Stenosarchaea group</taxon>
        <taxon>Methanomicrobia</taxon>
        <taxon>Methanosarcinales</taxon>
        <taxon>Methanosarcinaceae</taxon>
        <taxon>Methanolapillus</taxon>
    </lineage>
</organism>
<sequence length="177" mass="20879">MISEYDLVLSLLYADEKPIVGMNRLIREIFIVYESFKNDSNLLVQDINFQFHKSGPKCDDLADTLVCMYFSRDIDRQLFEKSNAEEYKLSNSGKNHISQEFELFPINVKNKLLETRKKFDQLKEDEFLNYLSKNHGEYFKSSKNDKKRNFSLDKNILNKKSKNKCKSKNSVAKPLLR</sequence>
<name>A0AA96V6D1_9EURY</name>
<dbReference type="EMBL" id="CP131061">
    <property type="protein sequence ID" value="WNY26680.1"/>
    <property type="molecule type" value="Genomic_DNA"/>
</dbReference>
<proteinExistence type="predicted"/>